<dbReference type="InterPro" id="IPR039422">
    <property type="entry name" value="MarR/SlyA-like"/>
</dbReference>
<dbReference type="EMBL" id="CP146203">
    <property type="protein sequence ID" value="XBH21458.1"/>
    <property type="molecule type" value="Genomic_DNA"/>
</dbReference>
<dbReference type="GO" id="GO:0006950">
    <property type="term" value="P:response to stress"/>
    <property type="evidence" value="ECO:0007669"/>
    <property type="project" value="TreeGrafter"/>
</dbReference>
<dbReference type="Pfam" id="PF12802">
    <property type="entry name" value="MarR_2"/>
    <property type="match status" value="1"/>
</dbReference>
<dbReference type="SMART" id="SM00347">
    <property type="entry name" value="HTH_MARR"/>
    <property type="match status" value="1"/>
</dbReference>
<dbReference type="InterPro" id="IPR000835">
    <property type="entry name" value="HTH_MarR-typ"/>
</dbReference>
<evidence type="ECO:0000313" key="2">
    <source>
        <dbReference type="EMBL" id="XBH21458.1"/>
    </source>
</evidence>
<feature type="domain" description="HTH marR-type" evidence="1">
    <location>
        <begin position="1"/>
        <end position="79"/>
    </location>
</feature>
<dbReference type="GO" id="GO:0003700">
    <property type="term" value="F:DNA-binding transcription factor activity"/>
    <property type="evidence" value="ECO:0007669"/>
    <property type="project" value="InterPro"/>
</dbReference>
<name>A0AAU7DUH9_9MICO</name>
<organism evidence="2">
    <name type="scientific">Jonesiaceae bacterium BS-20</name>
    <dbReference type="NCBI Taxonomy" id="3120821"/>
    <lineage>
        <taxon>Bacteria</taxon>
        <taxon>Bacillati</taxon>
        <taxon>Actinomycetota</taxon>
        <taxon>Actinomycetes</taxon>
        <taxon>Micrococcales</taxon>
        <taxon>Jonesiaceae</taxon>
    </lineage>
</organism>
<dbReference type="InterPro" id="IPR036388">
    <property type="entry name" value="WH-like_DNA-bd_sf"/>
</dbReference>
<dbReference type="PANTHER" id="PTHR33164:SF104">
    <property type="entry name" value="TRANSCRIPTIONAL REGULATORY PROTEIN"/>
    <property type="match status" value="1"/>
</dbReference>
<accession>A0AAU7DUH9</accession>
<reference evidence="2" key="1">
    <citation type="submission" date="2024-02" db="EMBL/GenBank/DDBJ databases">
        <title>Tomenella chthoni gen. nov. sp. nov., a member of the family Jonesiaceae isolated from bat guano.</title>
        <authorList>
            <person name="Miller S.L."/>
            <person name="King J."/>
            <person name="Sankaranarayanan K."/>
            <person name="Lawson P.A."/>
        </authorList>
    </citation>
    <scope>NUCLEOTIDE SEQUENCE</scope>
    <source>
        <strain evidence="2">BS-20</strain>
    </source>
</reference>
<dbReference type="AlphaFoldDB" id="A0AAU7DUH9"/>
<dbReference type="PRINTS" id="PR00598">
    <property type="entry name" value="HTHMARR"/>
</dbReference>
<dbReference type="Gene3D" id="1.10.10.10">
    <property type="entry name" value="Winged helix-like DNA-binding domain superfamily/Winged helix DNA-binding domain"/>
    <property type="match status" value="1"/>
</dbReference>
<dbReference type="PANTHER" id="PTHR33164">
    <property type="entry name" value="TRANSCRIPTIONAL REGULATOR, MARR FAMILY"/>
    <property type="match status" value="1"/>
</dbReference>
<dbReference type="PROSITE" id="PS50995">
    <property type="entry name" value="HTH_MARR_2"/>
    <property type="match status" value="1"/>
</dbReference>
<protein>
    <submittedName>
        <fullName evidence="2">MarR family transcriptional regulator</fullName>
    </submittedName>
</protein>
<gene>
    <name evidence="2" type="ORF">V5R04_14790</name>
</gene>
<sequence>MISTSAVAQRLNKLEARGLVVREANSDDGRGTLVALTNAGKELIERALPDHVATEHAILEPLTAEERAVLAQLLSKLGRAIGVY</sequence>
<proteinExistence type="predicted"/>
<dbReference type="SUPFAM" id="SSF46785">
    <property type="entry name" value="Winged helix' DNA-binding domain"/>
    <property type="match status" value="1"/>
</dbReference>
<evidence type="ECO:0000259" key="1">
    <source>
        <dbReference type="PROSITE" id="PS50995"/>
    </source>
</evidence>
<dbReference type="InterPro" id="IPR036390">
    <property type="entry name" value="WH_DNA-bd_sf"/>
</dbReference>